<evidence type="ECO:0000313" key="6">
    <source>
        <dbReference type="Proteomes" id="UP000029278"/>
    </source>
</evidence>
<keyword evidence="2" id="KW-0732">Signal</keyword>
<evidence type="ECO:0000313" key="5">
    <source>
        <dbReference type="EMBL" id="MUG21838.1"/>
    </source>
</evidence>
<dbReference type="SMART" id="SM00327">
    <property type="entry name" value="VWA"/>
    <property type="match status" value="1"/>
</dbReference>
<protein>
    <submittedName>
        <fullName evidence="5">VWA domain-containing protein</fullName>
    </submittedName>
    <submittedName>
        <fullName evidence="4">von Willebrand factor type A domain protein</fullName>
    </submittedName>
</protein>
<dbReference type="PATRIC" id="fig|44252.3.peg.1276"/>
<evidence type="ECO:0000313" key="4">
    <source>
        <dbReference type="EMBL" id="KFN10575.1"/>
    </source>
</evidence>
<dbReference type="Gene3D" id="3.40.50.410">
    <property type="entry name" value="von Willebrand factor, type A domain"/>
    <property type="match status" value="1"/>
</dbReference>
<keyword evidence="1" id="KW-0812">Transmembrane</keyword>
<dbReference type="Proteomes" id="UP000442469">
    <property type="component" value="Unassembled WGS sequence"/>
</dbReference>
<dbReference type="EMBL" id="WNZZ01000003">
    <property type="protein sequence ID" value="MUG21838.1"/>
    <property type="molecule type" value="Genomic_DNA"/>
</dbReference>
<dbReference type="OrthoDB" id="1673233at2"/>
<dbReference type="CDD" id="cd00198">
    <property type="entry name" value="vWFA"/>
    <property type="match status" value="1"/>
</dbReference>
<dbReference type="Pfam" id="PF00092">
    <property type="entry name" value="VWA"/>
    <property type="match status" value="1"/>
</dbReference>
<feature type="domain" description="VWFA" evidence="3">
    <location>
        <begin position="52"/>
        <end position="242"/>
    </location>
</feature>
<reference evidence="4 6" key="1">
    <citation type="submission" date="2014-04" db="EMBL/GenBank/DDBJ databases">
        <authorList>
            <person name="Bishop-Lilly K.A."/>
            <person name="Broomall S.M."/>
            <person name="Chain P.S."/>
            <person name="Chertkov O."/>
            <person name="Coyne S.R."/>
            <person name="Daligault H.E."/>
            <person name="Davenport K.W."/>
            <person name="Erkkila T."/>
            <person name="Frey K.G."/>
            <person name="Gibbons H.S."/>
            <person name="Gu W."/>
            <person name="Jaissle J."/>
            <person name="Johnson S.L."/>
            <person name="Koroleva G.I."/>
            <person name="Ladner J.T."/>
            <person name="Lo C.-C."/>
            <person name="Minogue T.D."/>
            <person name="Munk C."/>
            <person name="Palacios G.F."/>
            <person name="Redden C.L."/>
            <person name="Rosenzweig C.N."/>
            <person name="Scholz M.B."/>
            <person name="Teshima H."/>
            <person name="Xu Y."/>
        </authorList>
    </citation>
    <scope>NUCLEOTIDE SEQUENCE [LARGE SCALE GENOMIC DNA]</scope>
    <source>
        <strain evidence="4 6">8244</strain>
    </source>
</reference>
<gene>
    <name evidence="4" type="ORF">DJ90_813</name>
    <name evidence="5" type="ORF">GNQ08_05260</name>
</gene>
<dbReference type="EMBL" id="JMQA01000018">
    <property type="protein sequence ID" value="KFN10575.1"/>
    <property type="molecule type" value="Genomic_DNA"/>
</dbReference>
<dbReference type="STRING" id="44252.DJ90_813"/>
<dbReference type="AlphaFoldDB" id="A0A090ZK21"/>
<evidence type="ECO:0000313" key="7">
    <source>
        <dbReference type="Proteomes" id="UP000442469"/>
    </source>
</evidence>
<proteinExistence type="predicted"/>
<dbReference type="PROSITE" id="PS50234">
    <property type="entry name" value="VWFA"/>
    <property type="match status" value="1"/>
</dbReference>
<dbReference type="PANTHER" id="PTHR10579">
    <property type="entry name" value="CALCIUM-ACTIVATED CHLORIDE CHANNEL REGULATOR"/>
    <property type="match status" value="1"/>
</dbReference>
<evidence type="ECO:0000259" key="3">
    <source>
        <dbReference type="PROSITE" id="PS50234"/>
    </source>
</evidence>
<feature type="signal peptide" evidence="2">
    <location>
        <begin position="1"/>
        <end position="38"/>
    </location>
</feature>
<keyword evidence="1" id="KW-1133">Transmembrane helix</keyword>
<evidence type="ECO:0000256" key="2">
    <source>
        <dbReference type="SAM" id="SignalP"/>
    </source>
</evidence>
<dbReference type="Proteomes" id="UP000029278">
    <property type="component" value="Unassembled WGS sequence"/>
</dbReference>
<dbReference type="InterPro" id="IPR002035">
    <property type="entry name" value="VWF_A"/>
</dbReference>
<feature type="chain" id="PRO_5033215113" evidence="2">
    <location>
        <begin position="39"/>
        <end position="695"/>
    </location>
</feature>
<name>A0A090ZK21_PAEMA</name>
<comment type="caution">
    <text evidence="4">The sequence shown here is derived from an EMBL/GenBank/DDBJ whole genome shotgun (WGS) entry which is preliminary data.</text>
</comment>
<sequence length="695" mass="76291">MVQKKNRQSFAFFIISRTIFLFLLLAVTICPFSVPVQAAGQQQKPQNQEAFDAIFVLDTSYSMNHADPDKMAGEVVRMFMDISDASRTRIGFAAYNHQIVKSMPLTPISVASKRDEIKRQIEGLRRTGYTDLGLGLLTGSKLLMASANDEQTEGRKPFLILLSDGETDFGPYRQSRTKEDSAKDSDAAIKMAQKNGYPIYTIGLNHDGTVNPDELKRIAQSTGGAFYTTSSADDLPEIFNQIFAREMRSVLMPVAGVTASGKLQEVQVEIPSSSMSEANIILLSARPLKDAQLFYESKNIRLFKSNSYTLLKITAPKKGTATLKFKGSSGDLVKISLLGSYAMEAKARLTDGKAIKGKPAGIEALLIDASSNEPLQEKELYQGLSAELVVLDKTANTETAVEMKNEGTSFYTEHTFSASGEYEWYVKMEGDTFFRNTPATVQKIVNLAPVVQGKEQLQLTKEDGLTELDLNTLFLDENGDKLSFALQDAAGKAARAELAGDQLYISPLRTGGSELTITATDPEGAQVTAHLALKIKSKYTVLKWSIAGGLVLALIGVALYFWLRPKPAFAGKLEGYFLATASGSEVPVKSWPLTSFPGRTVNLGELFQSLDVNEPLPEARNIFFTAGKGGTLIVQNKSRCSLVRNRTPLANNKRETLEYNDKLYITFEDGITELELRYKAIKPSTNIYTRADTAS</sequence>
<keyword evidence="1" id="KW-0472">Membrane</keyword>
<dbReference type="HOGENOM" id="CLU_456857_0_0_9"/>
<keyword evidence="6" id="KW-1185">Reference proteome</keyword>
<feature type="transmembrane region" description="Helical" evidence="1">
    <location>
        <begin position="544"/>
        <end position="563"/>
    </location>
</feature>
<dbReference type="SUPFAM" id="SSF53300">
    <property type="entry name" value="vWA-like"/>
    <property type="match status" value="1"/>
</dbReference>
<evidence type="ECO:0000256" key="1">
    <source>
        <dbReference type="SAM" id="Phobius"/>
    </source>
</evidence>
<dbReference type="InterPro" id="IPR051266">
    <property type="entry name" value="CLCR"/>
</dbReference>
<accession>A0A090ZK21</accession>
<dbReference type="PANTHER" id="PTHR10579:SF43">
    <property type="entry name" value="ZINC FINGER (C3HC4-TYPE RING FINGER) FAMILY PROTEIN"/>
    <property type="match status" value="1"/>
</dbReference>
<organism evidence="4 6">
    <name type="scientific">Paenibacillus macerans</name>
    <name type="common">Bacillus macerans</name>
    <dbReference type="NCBI Taxonomy" id="44252"/>
    <lineage>
        <taxon>Bacteria</taxon>
        <taxon>Bacillati</taxon>
        <taxon>Bacillota</taxon>
        <taxon>Bacilli</taxon>
        <taxon>Bacillales</taxon>
        <taxon>Paenibacillaceae</taxon>
        <taxon>Paenibacillus</taxon>
    </lineage>
</organism>
<dbReference type="InterPro" id="IPR036465">
    <property type="entry name" value="vWFA_dom_sf"/>
</dbReference>
<reference evidence="5 7" key="2">
    <citation type="submission" date="2019-11" db="EMBL/GenBank/DDBJ databases">
        <title>Draft genome sequences of five Paenibacillus species of dairy origin.</title>
        <authorList>
            <person name="Olajide A.M."/>
            <person name="Chen S."/>
            <person name="Lapointe G."/>
        </authorList>
    </citation>
    <scope>NUCLEOTIDE SEQUENCE [LARGE SCALE GENOMIC DNA]</scope>
    <source>
        <strain evidence="5 7">3CT49</strain>
    </source>
</reference>